<dbReference type="RefSeq" id="WP_083497052.1">
    <property type="nucleotide sequence ID" value="NZ_LJJB01000013.1"/>
</dbReference>
<gene>
    <name evidence="1" type="ORF">AN963_24980</name>
</gene>
<dbReference type="Proteomes" id="UP000051063">
    <property type="component" value="Unassembled WGS sequence"/>
</dbReference>
<dbReference type="EMBL" id="LJJB01000013">
    <property type="protein sequence ID" value="KQL44629.1"/>
    <property type="molecule type" value="Genomic_DNA"/>
</dbReference>
<dbReference type="InterPro" id="IPR021466">
    <property type="entry name" value="Put_rhamnosyl_transferase"/>
</dbReference>
<proteinExistence type="predicted"/>
<evidence type="ECO:0000313" key="1">
    <source>
        <dbReference type="EMBL" id="KQL44629.1"/>
    </source>
</evidence>
<dbReference type="Gene3D" id="3.90.176.10">
    <property type="entry name" value="Toxin ADP-ribosyltransferase, Chain A, domain 1"/>
    <property type="match status" value="1"/>
</dbReference>
<accession>A0ABR5N299</accession>
<protein>
    <recommendedName>
        <fullName evidence="3">Rhamnosyl transferase</fullName>
    </recommendedName>
</protein>
<comment type="caution">
    <text evidence="1">The sequence shown here is derived from an EMBL/GenBank/DDBJ whole genome shotgun (WGS) entry which is preliminary data.</text>
</comment>
<keyword evidence="2" id="KW-1185">Reference proteome</keyword>
<evidence type="ECO:0000313" key="2">
    <source>
        <dbReference type="Proteomes" id="UP000051063"/>
    </source>
</evidence>
<dbReference type="Pfam" id="PF11316">
    <property type="entry name" value="Rhamno_transf"/>
    <property type="match status" value="1"/>
</dbReference>
<dbReference type="CDD" id="cd00761">
    <property type="entry name" value="Glyco_tranf_GTA_type"/>
    <property type="match status" value="1"/>
</dbReference>
<name>A0ABR5N299_BRECH</name>
<sequence length="248" mass="30175">MAKESESSVGKRKKRIIVGIAFNSKKLKYNRKKRFSVSWIKNRMNIFMRYTRKSLQRQTNQGFDALVEYENHSRKKINRQLRKYKKLPNNIKFIPKSMYQRSIKKRLKGYRYLYLVRLDSDDLYRRSYIQQLKKHRRRKGVKAIINQHGYMYDSRKQRIAPMYAKSPAFYTLIYKAKDYLRGKRYKLRGGHPAVIRLRHDKLRLRNYVHIIHSGNTTSKFLSKRNKVINKRRVVKGRHRVRRILSSFM</sequence>
<reference evidence="1 2" key="1">
    <citation type="submission" date="2015-09" db="EMBL/GenBank/DDBJ databases">
        <title>Genome sequencing project for genomic taxonomy and phylogenomics of Bacillus-like bacteria.</title>
        <authorList>
            <person name="Liu B."/>
            <person name="Wang J."/>
            <person name="Zhu Y."/>
            <person name="Liu G."/>
            <person name="Chen Q."/>
            <person name="Chen Z."/>
            <person name="Lan J."/>
            <person name="Che J."/>
            <person name="Ge C."/>
            <person name="Shi H."/>
            <person name="Pan Z."/>
            <person name="Liu X."/>
        </authorList>
    </citation>
    <scope>NUCLEOTIDE SEQUENCE [LARGE SCALE GENOMIC DNA]</scope>
    <source>
        <strain evidence="1 2">DSM 8552</strain>
    </source>
</reference>
<organism evidence="1 2">
    <name type="scientific">Brevibacillus choshinensis</name>
    <dbReference type="NCBI Taxonomy" id="54911"/>
    <lineage>
        <taxon>Bacteria</taxon>
        <taxon>Bacillati</taxon>
        <taxon>Bacillota</taxon>
        <taxon>Bacilli</taxon>
        <taxon>Bacillales</taxon>
        <taxon>Paenibacillaceae</taxon>
        <taxon>Brevibacillus</taxon>
    </lineage>
</organism>
<evidence type="ECO:0008006" key="3">
    <source>
        <dbReference type="Google" id="ProtNLM"/>
    </source>
</evidence>